<evidence type="ECO:0000313" key="1">
    <source>
        <dbReference type="EMBL" id="PQO44772.1"/>
    </source>
</evidence>
<accession>A0A2S8GK15</accession>
<reference evidence="1 2" key="1">
    <citation type="submission" date="2018-02" db="EMBL/GenBank/DDBJ databases">
        <title>Comparative genomes isolates from brazilian mangrove.</title>
        <authorList>
            <person name="Araujo J.E."/>
            <person name="Taketani R.G."/>
            <person name="Silva M.C.P."/>
            <person name="Loureco M.V."/>
            <person name="Andreote F.D."/>
        </authorList>
    </citation>
    <scope>NUCLEOTIDE SEQUENCE [LARGE SCALE GENOMIC DNA]</scope>
    <source>
        <strain evidence="1 2">Nap-Phe MGV</strain>
    </source>
</reference>
<dbReference type="EMBL" id="PUHZ01000017">
    <property type="protein sequence ID" value="PQO44772.1"/>
    <property type="molecule type" value="Genomic_DNA"/>
</dbReference>
<dbReference type="AlphaFoldDB" id="A0A2S8GK15"/>
<organism evidence="1 2">
    <name type="scientific">Blastopirellula marina</name>
    <dbReference type="NCBI Taxonomy" id="124"/>
    <lineage>
        <taxon>Bacteria</taxon>
        <taxon>Pseudomonadati</taxon>
        <taxon>Planctomycetota</taxon>
        <taxon>Planctomycetia</taxon>
        <taxon>Pirellulales</taxon>
        <taxon>Pirellulaceae</taxon>
        <taxon>Blastopirellula</taxon>
    </lineage>
</organism>
<name>A0A2S8GK15_9BACT</name>
<comment type="caution">
    <text evidence="1">The sequence shown here is derived from an EMBL/GenBank/DDBJ whole genome shotgun (WGS) entry which is preliminary data.</text>
</comment>
<proteinExistence type="predicted"/>
<evidence type="ECO:0000313" key="2">
    <source>
        <dbReference type="Proteomes" id="UP000237819"/>
    </source>
</evidence>
<sequence length="94" mass="10126">MKFEDGSPVPYGMVRFVNDSYETFGNINDGVVEIGDADGGVPPGVYKIAVQATIDEGEKRGESIIKTKYASVNTSGLEITVEENKSIDIVVEKP</sequence>
<protein>
    <submittedName>
        <fullName evidence="1">Uncharacterized protein</fullName>
    </submittedName>
</protein>
<dbReference type="Proteomes" id="UP000237819">
    <property type="component" value="Unassembled WGS sequence"/>
</dbReference>
<gene>
    <name evidence="1" type="ORF">C5Y93_16870</name>
</gene>